<feature type="domain" description="DNA helicase Pif1-like 2B" evidence="1">
    <location>
        <begin position="1"/>
        <end position="21"/>
    </location>
</feature>
<dbReference type="eggNOG" id="KOG0987">
    <property type="taxonomic scope" value="Eukaryota"/>
</dbReference>
<reference evidence="2 4" key="1">
    <citation type="journal article" date="2011" name="Nature">
        <title>The Medicago genome provides insight into the evolution of rhizobial symbioses.</title>
        <authorList>
            <person name="Young N.D."/>
            <person name="Debelle F."/>
            <person name="Oldroyd G.E."/>
            <person name="Geurts R."/>
            <person name="Cannon S.B."/>
            <person name="Udvardi M.K."/>
            <person name="Benedito V.A."/>
            <person name="Mayer K.F."/>
            <person name="Gouzy J."/>
            <person name="Schoof H."/>
            <person name="Van de Peer Y."/>
            <person name="Proost S."/>
            <person name="Cook D.R."/>
            <person name="Meyers B.C."/>
            <person name="Spannagl M."/>
            <person name="Cheung F."/>
            <person name="De Mita S."/>
            <person name="Krishnakumar V."/>
            <person name="Gundlach H."/>
            <person name="Zhou S."/>
            <person name="Mudge J."/>
            <person name="Bharti A.K."/>
            <person name="Murray J.D."/>
            <person name="Naoumkina M.A."/>
            <person name="Rosen B."/>
            <person name="Silverstein K.A."/>
            <person name="Tang H."/>
            <person name="Rombauts S."/>
            <person name="Zhao P.X."/>
            <person name="Zhou P."/>
            <person name="Barbe V."/>
            <person name="Bardou P."/>
            <person name="Bechner M."/>
            <person name="Bellec A."/>
            <person name="Berger A."/>
            <person name="Berges H."/>
            <person name="Bidwell S."/>
            <person name="Bisseling T."/>
            <person name="Choisne N."/>
            <person name="Couloux A."/>
            <person name="Denny R."/>
            <person name="Deshpande S."/>
            <person name="Dai X."/>
            <person name="Doyle J.J."/>
            <person name="Dudez A.M."/>
            <person name="Farmer A.D."/>
            <person name="Fouteau S."/>
            <person name="Franken C."/>
            <person name="Gibelin C."/>
            <person name="Gish J."/>
            <person name="Goldstein S."/>
            <person name="Gonzalez A.J."/>
            <person name="Green P.J."/>
            <person name="Hallab A."/>
            <person name="Hartog M."/>
            <person name="Hua A."/>
            <person name="Humphray S.J."/>
            <person name="Jeong D.H."/>
            <person name="Jing Y."/>
            <person name="Jocker A."/>
            <person name="Kenton S.M."/>
            <person name="Kim D.J."/>
            <person name="Klee K."/>
            <person name="Lai H."/>
            <person name="Lang C."/>
            <person name="Lin S."/>
            <person name="Macmil S.L."/>
            <person name="Magdelenat G."/>
            <person name="Matthews L."/>
            <person name="McCorrison J."/>
            <person name="Monaghan E.L."/>
            <person name="Mun J.H."/>
            <person name="Najar F.Z."/>
            <person name="Nicholson C."/>
            <person name="Noirot C."/>
            <person name="O'Bleness M."/>
            <person name="Paule C.R."/>
            <person name="Poulain J."/>
            <person name="Prion F."/>
            <person name="Qin B."/>
            <person name="Qu C."/>
            <person name="Retzel E.F."/>
            <person name="Riddle C."/>
            <person name="Sallet E."/>
            <person name="Samain S."/>
            <person name="Samson N."/>
            <person name="Sanders I."/>
            <person name="Saurat O."/>
            <person name="Scarpelli C."/>
            <person name="Schiex T."/>
            <person name="Segurens B."/>
            <person name="Severin A.J."/>
            <person name="Sherrier D.J."/>
            <person name="Shi R."/>
            <person name="Sims S."/>
            <person name="Singer S.R."/>
            <person name="Sinharoy S."/>
            <person name="Sterck L."/>
            <person name="Viollet A."/>
            <person name="Wang B.B."/>
            <person name="Wang K."/>
            <person name="Wang M."/>
            <person name="Wang X."/>
            <person name="Warfsmann J."/>
            <person name="Weissenbach J."/>
            <person name="White D.D."/>
            <person name="White J.D."/>
            <person name="Wiley G.B."/>
            <person name="Wincker P."/>
            <person name="Xing Y."/>
            <person name="Yang L."/>
            <person name="Yao Z."/>
            <person name="Ying F."/>
            <person name="Zhai J."/>
            <person name="Zhou L."/>
            <person name="Zuber A."/>
            <person name="Denarie J."/>
            <person name="Dixon R.A."/>
            <person name="May G.D."/>
            <person name="Schwartz D.C."/>
            <person name="Rogers J."/>
            <person name="Quetier F."/>
            <person name="Town C.D."/>
            <person name="Roe B.A."/>
        </authorList>
    </citation>
    <scope>NUCLEOTIDE SEQUENCE [LARGE SCALE GENOMIC DNA]</scope>
    <source>
        <strain evidence="2">A17</strain>
        <strain evidence="3 4">cv. Jemalong A17</strain>
    </source>
</reference>
<dbReference type="AlphaFoldDB" id="G7IM70"/>
<organism evidence="2 4">
    <name type="scientific">Medicago truncatula</name>
    <name type="common">Barrel medic</name>
    <name type="synonym">Medicago tribuloides</name>
    <dbReference type="NCBI Taxonomy" id="3880"/>
    <lineage>
        <taxon>Eukaryota</taxon>
        <taxon>Viridiplantae</taxon>
        <taxon>Streptophyta</taxon>
        <taxon>Embryophyta</taxon>
        <taxon>Tracheophyta</taxon>
        <taxon>Spermatophyta</taxon>
        <taxon>Magnoliopsida</taxon>
        <taxon>eudicotyledons</taxon>
        <taxon>Gunneridae</taxon>
        <taxon>Pentapetalae</taxon>
        <taxon>rosids</taxon>
        <taxon>fabids</taxon>
        <taxon>Fabales</taxon>
        <taxon>Fabaceae</taxon>
        <taxon>Papilionoideae</taxon>
        <taxon>50 kb inversion clade</taxon>
        <taxon>NPAAA clade</taxon>
        <taxon>Hologalegina</taxon>
        <taxon>IRL clade</taxon>
        <taxon>Trifolieae</taxon>
        <taxon>Medicago</taxon>
    </lineage>
</organism>
<dbReference type="EnsemblPlants" id="AES66956">
    <property type="protein sequence ID" value="AES66956"/>
    <property type="gene ID" value="MTR_2g083850"/>
</dbReference>
<evidence type="ECO:0000313" key="3">
    <source>
        <dbReference type="EnsemblPlants" id="AES66956"/>
    </source>
</evidence>
<reference evidence="3" key="3">
    <citation type="submission" date="2015-04" db="UniProtKB">
        <authorList>
            <consortium name="EnsemblPlants"/>
        </authorList>
    </citation>
    <scope>IDENTIFICATION</scope>
    <source>
        <strain evidence="3">cv. Jemalong A17</strain>
    </source>
</reference>
<dbReference type="EMBL" id="CM001218">
    <property type="protein sequence ID" value="AES66956.1"/>
    <property type="molecule type" value="Genomic_DNA"/>
</dbReference>
<dbReference type="HOGENOM" id="CLU_151522_0_0_1"/>
<dbReference type="PaxDb" id="3880-AES66956"/>
<dbReference type="STRING" id="3880.G7IM70"/>
<dbReference type="PANTHER" id="PTHR10492">
    <property type="match status" value="1"/>
</dbReference>
<protein>
    <recommendedName>
        <fullName evidence="1">DNA helicase Pif1-like 2B domain-containing protein</fullName>
    </recommendedName>
</protein>
<accession>G7IM70</accession>
<proteinExistence type="predicted"/>
<evidence type="ECO:0000313" key="4">
    <source>
        <dbReference type="Proteomes" id="UP000002051"/>
    </source>
</evidence>
<evidence type="ECO:0000313" key="2">
    <source>
        <dbReference type="EMBL" id="AES66956.1"/>
    </source>
</evidence>
<name>G7IM70_MEDTR</name>
<dbReference type="PANTHER" id="PTHR10492:SF101">
    <property type="entry name" value="ATP-DEPENDENT DNA HELICASE"/>
    <property type="match status" value="1"/>
</dbReference>
<dbReference type="Proteomes" id="UP000002051">
    <property type="component" value="Chromosome 2"/>
</dbReference>
<dbReference type="Pfam" id="PF21530">
    <property type="entry name" value="Pif1_2B_dom"/>
    <property type="match status" value="1"/>
</dbReference>
<evidence type="ECO:0000259" key="1">
    <source>
        <dbReference type="Pfam" id="PF21530"/>
    </source>
</evidence>
<keyword evidence="4" id="KW-1185">Reference proteome</keyword>
<gene>
    <name evidence="2" type="ordered locus">MTR_2g083850</name>
</gene>
<sequence>MLLRNIDPRYGLCKGTRLFCCGLFKNTLNVEILTGSNVGKRICLPIIKLKTTGSSGLPFVLSRKQFPVTLSRGVSQNSTKILIKEVKIEGEDEDFTKNVVFKDILLSQS</sequence>
<reference evidence="2 4" key="2">
    <citation type="journal article" date="2014" name="BMC Genomics">
        <title>An improved genome release (version Mt4.0) for the model legume Medicago truncatula.</title>
        <authorList>
            <person name="Tang H."/>
            <person name="Krishnakumar V."/>
            <person name="Bidwell S."/>
            <person name="Rosen B."/>
            <person name="Chan A."/>
            <person name="Zhou S."/>
            <person name="Gentzbittel L."/>
            <person name="Childs K.L."/>
            <person name="Yandell M."/>
            <person name="Gundlach H."/>
            <person name="Mayer K.F."/>
            <person name="Schwartz D.C."/>
            <person name="Town C.D."/>
        </authorList>
    </citation>
    <scope>GENOME REANNOTATION</scope>
    <source>
        <strain evidence="3 4">cv. Jemalong A17</strain>
    </source>
</reference>
<dbReference type="InterPro" id="IPR049163">
    <property type="entry name" value="Pif1-like_2B_dom"/>
</dbReference>